<proteinExistence type="inferred from homology"/>
<dbReference type="GO" id="GO:0000455">
    <property type="term" value="P:enzyme-directed rRNA pseudouridine synthesis"/>
    <property type="evidence" value="ECO:0007669"/>
    <property type="project" value="UniProtKB-ARBA"/>
</dbReference>
<dbReference type="InterPro" id="IPR050343">
    <property type="entry name" value="RsuA_PseudoU_synthase"/>
</dbReference>
<reference evidence="7" key="1">
    <citation type="submission" date="2020-10" db="EMBL/GenBank/DDBJ databases">
        <authorList>
            <person name="Gilroy R."/>
        </authorList>
    </citation>
    <scope>NUCLEOTIDE SEQUENCE</scope>
    <source>
        <strain evidence="7">ChiHile30-977</strain>
    </source>
</reference>
<dbReference type="Gene3D" id="3.30.70.580">
    <property type="entry name" value="Pseudouridine synthase I, catalytic domain, N-terminal subdomain"/>
    <property type="match status" value="1"/>
</dbReference>
<comment type="caution">
    <text evidence="7">The sequence shown here is derived from an EMBL/GenBank/DDBJ whole genome shotgun (WGS) entry which is preliminary data.</text>
</comment>
<sequence length="252" mass="27428">MRLDKYLTLCGFGTRAQARALLRAGRVRIGGEPARNPAQAVDEQTVCAWVDGERAQYRRALHVMLYKPAGILTAARDARRRTVADLLPPAYVARGCMPVGRLDMDTEGLLLLTTDGQLAHRLLAPRRHVEKVYFAQLDGPVDEADCAAFAAGLALGDFTALPARLEPLPGQCAARVAVCEGKFHQVKRMFQARGRQVLYLKRLSFGGLALDERLAPGAWRDLTDEEAAALYAAAEGKQNGGALLQPKPDVRA</sequence>
<dbReference type="InterPro" id="IPR000748">
    <property type="entry name" value="PsdUridine_synth_RsuA/RluB/E/F"/>
</dbReference>
<dbReference type="Pfam" id="PF01479">
    <property type="entry name" value="S4"/>
    <property type="match status" value="1"/>
</dbReference>
<keyword evidence="2 4" id="KW-0694">RNA-binding</keyword>
<dbReference type="Proteomes" id="UP000886819">
    <property type="component" value="Unassembled WGS sequence"/>
</dbReference>
<evidence type="ECO:0000256" key="3">
    <source>
        <dbReference type="ARBA" id="ARBA00023235"/>
    </source>
</evidence>
<keyword evidence="3 5" id="KW-0413">Isomerase</keyword>
<dbReference type="GO" id="GO:0003723">
    <property type="term" value="F:RNA binding"/>
    <property type="evidence" value="ECO:0007669"/>
    <property type="project" value="UniProtKB-KW"/>
</dbReference>
<protein>
    <recommendedName>
        <fullName evidence="5">Pseudouridine synthase</fullName>
        <ecNumber evidence="5">5.4.99.-</ecNumber>
    </recommendedName>
</protein>
<dbReference type="InterPro" id="IPR006145">
    <property type="entry name" value="PsdUridine_synth_RsuA/RluA"/>
</dbReference>
<dbReference type="EC" id="5.4.99.-" evidence="5"/>
<evidence type="ECO:0000256" key="1">
    <source>
        <dbReference type="ARBA" id="ARBA00008348"/>
    </source>
</evidence>
<dbReference type="Gene3D" id="3.10.290.10">
    <property type="entry name" value="RNA-binding S4 domain"/>
    <property type="match status" value="1"/>
</dbReference>
<dbReference type="PROSITE" id="PS50889">
    <property type="entry name" value="S4"/>
    <property type="match status" value="1"/>
</dbReference>
<dbReference type="InterPro" id="IPR020103">
    <property type="entry name" value="PsdUridine_synth_cat_dom_sf"/>
</dbReference>
<dbReference type="InterPro" id="IPR018496">
    <property type="entry name" value="PsdUridine_synth_RsuA/RluB_CS"/>
</dbReference>
<dbReference type="PANTHER" id="PTHR47683">
    <property type="entry name" value="PSEUDOURIDINE SYNTHASE FAMILY PROTEIN-RELATED"/>
    <property type="match status" value="1"/>
</dbReference>
<comment type="similarity">
    <text evidence="1 5">Belongs to the pseudouridine synthase RsuA family.</text>
</comment>
<dbReference type="SUPFAM" id="SSF55174">
    <property type="entry name" value="Alpha-L RNA-binding motif"/>
    <property type="match status" value="1"/>
</dbReference>
<evidence type="ECO:0000256" key="2">
    <source>
        <dbReference type="ARBA" id="ARBA00022884"/>
    </source>
</evidence>
<feature type="domain" description="RNA-binding S4" evidence="6">
    <location>
        <begin position="1"/>
        <end position="62"/>
    </location>
</feature>
<dbReference type="SUPFAM" id="SSF55120">
    <property type="entry name" value="Pseudouridine synthase"/>
    <property type="match status" value="1"/>
</dbReference>
<evidence type="ECO:0000256" key="4">
    <source>
        <dbReference type="PROSITE-ProRule" id="PRU00182"/>
    </source>
</evidence>
<gene>
    <name evidence="7" type="ORF">IAA66_00870</name>
</gene>
<dbReference type="PROSITE" id="PS01149">
    <property type="entry name" value="PSI_RSU"/>
    <property type="match status" value="1"/>
</dbReference>
<dbReference type="Pfam" id="PF00849">
    <property type="entry name" value="PseudoU_synth_2"/>
    <property type="match status" value="1"/>
</dbReference>
<evidence type="ECO:0000313" key="7">
    <source>
        <dbReference type="EMBL" id="HIQ62122.1"/>
    </source>
</evidence>
<dbReference type="InterPro" id="IPR002942">
    <property type="entry name" value="S4_RNA-bd"/>
</dbReference>
<dbReference type="InterPro" id="IPR020094">
    <property type="entry name" value="TruA/RsuA/RluB/E/F_N"/>
</dbReference>
<dbReference type="PANTHER" id="PTHR47683:SF4">
    <property type="entry name" value="PSEUDOURIDINE SYNTHASE"/>
    <property type="match status" value="1"/>
</dbReference>
<organism evidence="7 8">
    <name type="scientific">Candidatus Avichristensenella intestinipullorum</name>
    <dbReference type="NCBI Taxonomy" id="2840693"/>
    <lineage>
        <taxon>Bacteria</taxon>
        <taxon>Bacillati</taxon>
        <taxon>Bacillota</taxon>
        <taxon>Clostridia</taxon>
        <taxon>Candidatus Avichristensenella</taxon>
    </lineage>
</organism>
<accession>A0A9D1CHZ6</accession>
<dbReference type="CDD" id="cd02553">
    <property type="entry name" value="PseudoU_synth_RsuA"/>
    <property type="match status" value="1"/>
</dbReference>
<dbReference type="InterPro" id="IPR036986">
    <property type="entry name" value="S4_RNA-bd_sf"/>
</dbReference>
<dbReference type="Gene3D" id="3.30.70.1560">
    <property type="entry name" value="Alpha-L RNA-binding motif"/>
    <property type="match status" value="1"/>
</dbReference>
<dbReference type="AlphaFoldDB" id="A0A9D1CHZ6"/>
<evidence type="ECO:0000256" key="5">
    <source>
        <dbReference type="RuleBase" id="RU003887"/>
    </source>
</evidence>
<dbReference type="GO" id="GO:0120159">
    <property type="term" value="F:rRNA pseudouridine synthase activity"/>
    <property type="evidence" value="ECO:0007669"/>
    <property type="project" value="UniProtKB-ARBA"/>
</dbReference>
<dbReference type="EMBL" id="DVFI01000012">
    <property type="protein sequence ID" value="HIQ62122.1"/>
    <property type="molecule type" value="Genomic_DNA"/>
</dbReference>
<name>A0A9D1CHZ6_9FIRM</name>
<evidence type="ECO:0000313" key="8">
    <source>
        <dbReference type="Proteomes" id="UP000886819"/>
    </source>
</evidence>
<reference evidence="7" key="2">
    <citation type="journal article" date="2021" name="PeerJ">
        <title>Extensive microbial diversity within the chicken gut microbiome revealed by metagenomics and culture.</title>
        <authorList>
            <person name="Gilroy R."/>
            <person name="Ravi A."/>
            <person name="Getino M."/>
            <person name="Pursley I."/>
            <person name="Horton D.L."/>
            <person name="Alikhan N.F."/>
            <person name="Baker D."/>
            <person name="Gharbi K."/>
            <person name="Hall N."/>
            <person name="Watson M."/>
            <person name="Adriaenssens E.M."/>
            <person name="Foster-Nyarko E."/>
            <person name="Jarju S."/>
            <person name="Secka A."/>
            <person name="Antonio M."/>
            <person name="Oren A."/>
            <person name="Chaudhuri R.R."/>
            <person name="La Ragione R."/>
            <person name="Hildebrand F."/>
            <person name="Pallen M.J."/>
        </authorList>
    </citation>
    <scope>NUCLEOTIDE SEQUENCE</scope>
    <source>
        <strain evidence="7">ChiHile30-977</strain>
    </source>
</reference>
<dbReference type="CDD" id="cd00165">
    <property type="entry name" value="S4"/>
    <property type="match status" value="1"/>
</dbReference>
<evidence type="ECO:0000259" key="6">
    <source>
        <dbReference type="SMART" id="SM00363"/>
    </source>
</evidence>
<dbReference type="NCBIfam" id="TIGR00093">
    <property type="entry name" value="pseudouridine synthase"/>
    <property type="match status" value="1"/>
</dbReference>
<dbReference type="SMART" id="SM00363">
    <property type="entry name" value="S4"/>
    <property type="match status" value="1"/>
</dbReference>
<dbReference type="InterPro" id="IPR042092">
    <property type="entry name" value="PsdUridine_s_RsuA/RluB/E/F_cat"/>
</dbReference>